<accession>A0A4Z0VZ15</accession>
<name>A0A4Z0VZ15_9BACT</name>
<protein>
    <submittedName>
        <fullName evidence="1">Uncharacterized protein</fullName>
    </submittedName>
</protein>
<comment type="caution">
    <text evidence="1">The sequence shown here is derived from an EMBL/GenBank/DDBJ whole genome shotgun (WGS) entry which is preliminary data.</text>
</comment>
<sequence>MFNKHPLEMNFDEIDAMVDNYFENVEKTELFNDLISSGFKIEDLNFSYFLGLENFNFNPISEKEKSKITLSIHECFERSFSEAA</sequence>
<dbReference type="Proteomes" id="UP000297288">
    <property type="component" value="Unassembled WGS sequence"/>
</dbReference>
<organism evidence="1 2">
    <name type="scientific">Geotoga petraea</name>
    <dbReference type="NCBI Taxonomy" id="28234"/>
    <lineage>
        <taxon>Bacteria</taxon>
        <taxon>Thermotogati</taxon>
        <taxon>Thermotogota</taxon>
        <taxon>Thermotogae</taxon>
        <taxon>Petrotogales</taxon>
        <taxon>Petrotogaceae</taxon>
        <taxon>Geotoga</taxon>
    </lineage>
</organism>
<dbReference type="RefSeq" id="WP_135402962.1">
    <property type="nucleotide sequence ID" value="NZ_SRME01000003.1"/>
</dbReference>
<evidence type="ECO:0000313" key="1">
    <source>
        <dbReference type="EMBL" id="TGG88043.1"/>
    </source>
</evidence>
<proteinExistence type="predicted"/>
<reference evidence="1 2" key="1">
    <citation type="submission" date="2019-04" db="EMBL/GenBank/DDBJ databases">
        <title>Draft genome sequence data and analysis of a Fermenting Bacterium, Geotoga petraea strain HO-Geo1, isolated from heavy-oil petroleum reservoir in Russia.</title>
        <authorList>
            <person name="Grouzdev D.S."/>
            <person name="Semenova E.M."/>
            <person name="Sokolova D.S."/>
            <person name="Tourova T.P."/>
            <person name="Poltaraus A.B."/>
            <person name="Nazina T.N."/>
        </authorList>
    </citation>
    <scope>NUCLEOTIDE SEQUENCE [LARGE SCALE GENOMIC DNA]</scope>
    <source>
        <strain evidence="1 2">HO-Geo1</strain>
    </source>
</reference>
<gene>
    <name evidence="1" type="ORF">E4650_06785</name>
</gene>
<dbReference type="EMBL" id="SRME01000003">
    <property type="protein sequence ID" value="TGG88043.1"/>
    <property type="molecule type" value="Genomic_DNA"/>
</dbReference>
<dbReference type="AlphaFoldDB" id="A0A4Z0VZ15"/>
<evidence type="ECO:0000313" key="2">
    <source>
        <dbReference type="Proteomes" id="UP000297288"/>
    </source>
</evidence>